<sequence length="59" mass="6261">MASNEGQEAERSGKAALDKSSLETGKWVHDSKAGVAKAEDGDWTQKPLKLSADGEQGRC</sequence>
<evidence type="ECO:0000256" key="1">
    <source>
        <dbReference type="SAM" id="MobiDB-lite"/>
    </source>
</evidence>
<organism evidence="2 3">
    <name type="scientific">Pisolithus tinctorius Marx 270</name>
    <dbReference type="NCBI Taxonomy" id="870435"/>
    <lineage>
        <taxon>Eukaryota</taxon>
        <taxon>Fungi</taxon>
        <taxon>Dikarya</taxon>
        <taxon>Basidiomycota</taxon>
        <taxon>Agaricomycotina</taxon>
        <taxon>Agaricomycetes</taxon>
        <taxon>Agaricomycetidae</taxon>
        <taxon>Boletales</taxon>
        <taxon>Sclerodermatineae</taxon>
        <taxon>Pisolithaceae</taxon>
        <taxon>Pisolithus</taxon>
    </lineage>
</organism>
<dbReference type="Proteomes" id="UP000054217">
    <property type="component" value="Unassembled WGS sequence"/>
</dbReference>
<proteinExistence type="predicted"/>
<dbReference type="AlphaFoldDB" id="A0A0C3N0E9"/>
<feature type="compositionally biased region" description="Basic and acidic residues" evidence="1">
    <location>
        <begin position="8"/>
        <end position="40"/>
    </location>
</feature>
<evidence type="ECO:0000313" key="2">
    <source>
        <dbReference type="EMBL" id="KIN94614.1"/>
    </source>
</evidence>
<gene>
    <name evidence="2" type="ORF">M404DRAFT_34842</name>
</gene>
<reference evidence="3" key="2">
    <citation type="submission" date="2015-01" db="EMBL/GenBank/DDBJ databases">
        <title>Evolutionary Origins and Diversification of the Mycorrhizal Mutualists.</title>
        <authorList>
            <consortium name="DOE Joint Genome Institute"/>
            <consortium name="Mycorrhizal Genomics Consortium"/>
            <person name="Kohler A."/>
            <person name="Kuo A."/>
            <person name="Nagy L.G."/>
            <person name="Floudas D."/>
            <person name="Copeland A."/>
            <person name="Barry K.W."/>
            <person name="Cichocki N."/>
            <person name="Veneault-Fourrey C."/>
            <person name="LaButti K."/>
            <person name="Lindquist E.A."/>
            <person name="Lipzen A."/>
            <person name="Lundell T."/>
            <person name="Morin E."/>
            <person name="Murat C."/>
            <person name="Riley R."/>
            <person name="Ohm R."/>
            <person name="Sun H."/>
            <person name="Tunlid A."/>
            <person name="Henrissat B."/>
            <person name="Grigoriev I.V."/>
            <person name="Hibbett D.S."/>
            <person name="Martin F."/>
        </authorList>
    </citation>
    <scope>NUCLEOTIDE SEQUENCE [LARGE SCALE GENOMIC DNA]</scope>
    <source>
        <strain evidence="3">Marx 270</strain>
    </source>
</reference>
<accession>A0A0C3N0E9</accession>
<keyword evidence="3" id="KW-1185">Reference proteome</keyword>
<dbReference type="EMBL" id="KN832091">
    <property type="protein sequence ID" value="KIN94614.1"/>
    <property type="molecule type" value="Genomic_DNA"/>
</dbReference>
<reference evidence="2 3" key="1">
    <citation type="submission" date="2014-04" db="EMBL/GenBank/DDBJ databases">
        <authorList>
            <consortium name="DOE Joint Genome Institute"/>
            <person name="Kuo A."/>
            <person name="Kohler A."/>
            <person name="Costa M.D."/>
            <person name="Nagy L.G."/>
            <person name="Floudas D."/>
            <person name="Copeland A."/>
            <person name="Barry K.W."/>
            <person name="Cichocki N."/>
            <person name="Veneault-Fourrey C."/>
            <person name="LaButti K."/>
            <person name="Lindquist E.A."/>
            <person name="Lipzen A."/>
            <person name="Lundell T."/>
            <person name="Morin E."/>
            <person name="Murat C."/>
            <person name="Sun H."/>
            <person name="Tunlid A."/>
            <person name="Henrissat B."/>
            <person name="Grigoriev I.V."/>
            <person name="Hibbett D.S."/>
            <person name="Martin F."/>
            <person name="Nordberg H.P."/>
            <person name="Cantor M.N."/>
            <person name="Hua S.X."/>
        </authorList>
    </citation>
    <scope>NUCLEOTIDE SEQUENCE [LARGE SCALE GENOMIC DNA]</scope>
    <source>
        <strain evidence="2 3">Marx 270</strain>
    </source>
</reference>
<evidence type="ECO:0000313" key="3">
    <source>
        <dbReference type="Proteomes" id="UP000054217"/>
    </source>
</evidence>
<name>A0A0C3N0E9_PISTI</name>
<dbReference type="OrthoDB" id="2708357at2759"/>
<dbReference type="InParanoid" id="A0A0C3N0E9"/>
<feature type="region of interest" description="Disordered" evidence="1">
    <location>
        <begin position="1"/>
        <end position="59"/>
    </location>
</feature>
<dbReference type="HOGENOM" id="CLU_2961821_0_0_1"/>
<protein>
    <submittedName>
        <fullName evidence="2">Uncharacterized protein</fullName>
    </submittedName>
</protein>